<sequence length="56" mass="6229">MSPCLNVAMQKDRIDYTPPPSYSCTCVTDHAAVTLLWSNVAKNTVRYSRTPVDSSH</sequence>
<comment type="caution">
    <text evidence="1">The sequence shown here is derived from an EMBL/GenBank/DDBJ whole genome shotgun (WGS) entry which is preliminary data.</text>
</comment>
<gene>
    <name evidence="1" type="ORF">GJ744_000815</name>
</gene>
<evidence type="ECO:0000313" key="2">
    <source>
        <dbReference type="Proteomes" id="UP000606974"/>
    </source>
</evidence>
<name>A0A8H7AS58_9EURO</name>
<dbReference type="Proteomes" id="UP000606974">
    <property type="component" value="Unassembled WGS sequence"/>
</dbReference>
<dbReference type="AlphaFoldDB" id="A0A8H7AS58"/>
<accession>A0A8H7AS58</accession>
<proteinExistence type="predicted"/>
<keyword evidence="2" id="KW-1185">Reference proteome</keyword>
<dbReference type="EMBL" id="JAACFV010000011">
    <property type="protein sequence ID" value="KAF7512554.1"/>
    <property type="molecule type" value="Genomic_DNA"/>
</dbReference>
<protein>
    <submittedName>
        <fullName evidence="1">Uncharacterized protein</fullName>
    </submittedName>
</protein>
<organism evidence="1 2">
    <name type="scientific">Endocarpon pusillum</name>
    <dbReference type="NCBI Taxonomy" id="364733"/>
    <lineage>
        <taxon>Eukaryota</taxon>
        <taxon>Fungi</taxon>
        <taxon>Dikarya</taxon>
        <taxon>Ascomycota</taxon>
        <taxon>Pezizomycotina</taxon>
        <taxon>Eurotiomycetes</taxon>
        <taxon>Chaetothyriomycetidae</taxon>
        <taxon>Verrucariales</taxon>
        <taxon>Verrucariaceae</taxon>
        <taxon>Endocarpon</taxon>
    </lineage>
</organism>
<reference evidence="1" key="1">
    <citation type="submission" date="2020-02" db="EMBL/GenBank/DDBJ databases">
        <authorList>
            <person name="Palmer J.M."/>
        </authorList>
    </citation>
    <scope>NUCLEOTIDE SEQUENCE</scope>
    <source>
        <strain evidence="1">EPUS1.4</strain>
        <tissue evidence="1">Thallus</tissue>
    </source>
</reference>
<evidence type="ECO:0000313" key="1">
    <source>
        <dbReference type="EMBL" id="KAF7512554.1"/>
    </source>
</evidence>